<evidence type="ECO:0000256" key="4">
    <source>
        <dbReference type="ARBA" id="ARBA00023012"/>
    </source>
</evidence>
<proteinExistence type="predicted"/>
<dbReference type="GO" id="GO:0003700">
    <property type="term" value="F:DNA-binding transcription factor activity"/>
    <property type="evidence" value="ECO:0007669"/>
    <property type="project" value="InterPro"/>
</dbReference>
<name>A0A841U3L2_9BACL</name>
<feature type="domain" description="HTH araC/xylS-type" evidence="9">
    <location>
        <begin position="414"/>
        <end position="511"/>
    </location>
</feature>
<dbReference type="Proteomes" id="UP000553776">
    <property type="component" value="Unassembled WGS sequence"/>
</dbReference>
<dbReference type="AlphaFoldDB" id="A0A841U3L2"/>
<dbReference type="PROSITE" id="PS01124">
    <property type="entry name" value="HTH_ARAC_FAMILY_2"/>
    <property type="match status" value="1"/>
</dbReference>
<dbReference type="InterPro" id="IPR001789">
    <property type="entry name" value="Sig_transdc_resp-reg_receiver"/>
</dbReference>
<dbReference type="Gene3D" id="1.10.10.60">
    <property type="entry name" value="Homeodomain-like"/>
    <property type="match status" value="2"/>
</dbReference>
<dbReference type="RefSeq" id="WP_185138074.1">
    <property type="nucleotide sequence ID" value="NZ_JACJVR010000085.1"/>
</dbReference>
<dbReference type="Pfam" id="PF00072">
    <property type="entry name" value="Response_reg"/>
    <property type="match status" value="1"/>
</dbReference>
<keyword evidence="5" id="KW-0805">Transcription regulation</keyword>
<evidence type="ECO:0000259" key="10">
    <source>
        <dbReference type="PROSITE" id="PS50110"/>
    </source>
</evidence>
<evidence type="ECO:0000256" key="1">
    <source>
        <dbReference type="ARBA" id="ARBA00004496"/>
    </source>
</evidence>
<protein>
    <submittedName>
        <fullName evidence="11">Response regulator transcription factor</fullName>
    </submittedName>
</protein>
<comment type="caution">
    <text evidence="11">The sequence shown here is derived from an EMBL/GenBank/DDBJ whole genome shotgun (WGS) entry which is preliminary data.</text>
</comment>
<feature type="domain" description="Response regulatory" evidence="10">
    <location>
        <begin position="3"/>
        <end position="122"/>
    </location>
</feature>
<dbReference type="InterPro" id="IPR018060">
    <property type="entry name" value="HTH_AraC"/>
</dbReference>
<dbReference type="SUPFAM" id="SSF52172">
    <property type="entry name" value="CheY-like"/>
    <property type="match status" value="1"/>
</dbReference>
<dbReference type="SMART" id="SM00448">
    <property type="entry name" value="REC"/>
    <property type="match status" value="1"/>
</dbReference>
<keyword evidence="4" id="KW-0902">Two-component regulatory system</keyword>
<dbReference type="GO" id="GO:0000160">
    <property type="term" value="P:phosphorelay signal transduction system"/>
    <property type="evidence" value="ECO:0007669"/>
    <property type="project" value="UniProtKB-KW"/>
</dbReference>
<dbReference type="Gene3D" id="3.40.50.2300">
    <property type="match status" value="1"/>
</dbReference>
<dbReference type="PROSITE" id="PS00041">
    <property type="entry name" value="HTH_ARAC_FAMILY_1"/>
    <property type="match status" value="1"/>
</dbReference>
<dbReference type="InterPro" id="IPR020449">
    <property type="entry name" value="Tscrpt_reg_AraC-type_HTH"/>
</dbReference>
<gene>
    <name evidence="11" type="ORF">H7B90_22115</name>
</gene>
<evidence type="ECO:0000259" key="9">
    <source>
        <dbReference type="PROSITE" id="PS01124"/>
    </source>
</evidence>
<dbReference type="PROSITE" id="PS50110">
    <property type="entry name" value="RESPONSE_REGULATORY"/>
    <property type="match status" value="1"/>
</dbReference>
<dbReference type="SUPFAM" id="SSF46689">
    <property type="entry name" value="Homeodomain-like"/>
    <property type="match status" value="2"/>
</dbReference>
<keyword evidence="2" id="KW-0963">Cytoplasm</keyword>
<evidence type="ECO:0000313" key="11">
    <source>
        <dbReference type="EMBL" id="MBB6694102.1"/>
    </source>
</evidence>
<dbReference type="Pfam" id="PF12833">
    <property type="entry name" value="HTH_18"/>
    <property type="match status" value="1"/>
</dbReference>
<evidence type="ECO:0000313" key="12">
    <source>
        <dbReference type="Proteomes" id="UP000553776"/>
    </source>
</evidence>
<dbReference type="PANTHER" id="PTHR42713:SF3">
    <property type="entry name" value="TRANSCRIPTIONAL REGULATORY PROTEIN HPTR"/>
    <property type="match status" value="1"/>
</dbReference>
<accession>A0A841U3L2</accession>
<dbReference type="PANTHER" id="PTHR42713">
    <property type="entry name" value="HISTIDINE KINASE-RELATED"/>
    <property type="match status" value="1"/>
</dbReference>
<dbReference type="EMBL" id="JACJVR010000085">
    <property type="protein sequence ID" value="MBB6694102.1"/>
    <property type="molecule type" value="Genomic_DNA"/>
</dbReference>
<dbReference type="GO" id="GO:0043565">
    <property type="term" value="F:sequence-specific DNA binding"/>
    <property type="evidence" value="ECO:0007669"/>
    <property type="project" value="InterPro"/>
</dbReference>
<dbReference type="InterPro" id="IPR009057">
    <property type="entry name" value="Homeodomain-like_sf"/>
</dbReference>
<dbReference type="InterPro" id="IPR018062">
    <property type="entry name" value="HTH_AraC-typ_CS"/>
</dbReference>
<dbReference type="SMART" id="SM00342">
    <property type="entry name" value="HTH_ARAC"/>
    <property type="match status" value="1"/>
</dbReference>
<dbReference type="CDD" id="cd17536">
    <property type="entry name" value="REC_YesN-like"/>
    <property type="match status" value="1"/>
</dbReference>
<evidence type="ECO:0000256" key="7">
    <source>
        <dbReference type="ARBA" id="ARBA00023163"/>
    </source>
</evidence>
<keyword evidence="3 8" id="KW-0597">Phosphoprotein</keyword>
<dbReference type="GO" id="GO:0005737">
    <property type="term" value="C:cytoplasm"/>
    <property type="evidence" value="ECO:0007669"/>
    <property type="project" value="UniProtKB-SubCell"/>
</dbReference>
<evidence type="ECO:0000256" key="8">
    <source>
        <dbReference type="PROSITE-ProRule" id="PRU00169"/>
    </source>
</evidence>
<dbReference type="InterPro" id="IPR011006">
    <property type="entry name" value="CheY-like_superfamily"/>
</dbReference>
<dbReference type="InterPro" id="IPR051552">
    <property type="entry name" value="HptR"/>
</dbReference>
<keyword evidence="7" id="KW-0804">Transcription</keyword>
<sequence>MYKVMIVDDEPLIREGLKTIVDWEAHGFRVAGTAADGLDALEKAPEIGPDLIIVDVRMPGMDGLQFIRALQERRPGAPPRILILSGHADFEYARQAMTLRAEGYLLKPVDEDELSAALHRLKEALDDDRRTGNAKPEAAGWTRERIAAAILSGEDGQVPEAAIRAADQGGGSFELLLVKPLSREEIDAESSARVRRELEAAFERTGRGFLVSADPYLALVLTEEAGQARAHSAAYREIEAACAASGLDFIVVSGGTATSVRELGRPFREARELMSRRFVLEGGRIHGPEERRKEAAEPAEAPDLEAAGERLLLALDAGNAEAASALIDSVGAAMLEADMAEPAIKAGFAQLLTTALGKLAQTRPEHKASCQSLATEALDIYAEYRYSGMLNRLLGLVREAAEELRSYGGDQQVQRMIELIRRNYRENLKLESLAEALSYNSSYLGKLFKNATGESFNTYLDKVRIEKAKELLGEGMKVYQVAERVGYSNVDYFHGKFRKYVGVSPSAYRKH</sequence>
<evidence type="ECO:0000256" key="3">
    <source>
        <dbReference type="ARBA" id="ARBA00022553"/>
    </source>
</evidence>
<evidence type="ECO:0000256" key="5">
    <source>
        <dbReference type="ARBA" id="ARBA00023015"/>
    </source>
</evidence>
<keyword evidence="6" id="KW-0238">DNA-binding</keyword>
<organism evidence="11 12">
    <name type="scientific">Cohnella xylanilytica</name>
    <dbReference type="NCBI Taxonomy" id="557555"/>
    <lineage>
        <taxon>Bacteria</taxon>
        <taxon>Bacillati</taxon>
        <taxon>Bacillota</taxon>
        <taxon>Bacilli</taxon>
        <taxon>Bacillales</taxon>
        <taxon>Paenibacillaceae</taxon>
        <taxon>Cohnella</taxon>
    </lineage>
</organism>
<dbReference type="PRINTS" id="PR00032">
    <property type="entry name" value="HTHARAC"/>
</dbReference>
<feature type="modified residue" description="4-aspartylphosphate" evidence="8">
    <location>
        <position position="55"/>
    </location>
</feature>
<evidence type="ECO:0000256" key="6">
    <source>
        <dbReference type="ARBA" id="ARBA00023125"/>
    </source>
</evidence>
<comment type="subcellular location">
    <subcellularLocation>
        <location evidence="1">Cytoplasm</location>
    </subcellularLocation>
</comment>
<evidence type="ECO:0000256" key="2">
    <source>
        <dbReference type="ARBA" id="ARBA00022490"/>
    </source>
</evidence>
<reference evidence="11 12" key="1">
    <citation type="submission" date="2020-08" db="EMBL/GenBank/DDBJ databases">
        <title>Cohnella phylogeny.</title>
        <authorList>
            <person name="Dunlap C."/>
        </authorList>
    </citation>
    <scope>NUCLEOTIDE SEQUENCE [LARGE SCALE GENOMIC DNA]</scope>
    <source>
        <strain evidence="11 12">DSM 25239</strain>
    </source>
</reference>
<keyword evidence="12" id="KW-1185">Reference proteome</keyword>